<proteinExistence type="inferred from homology"/>
<dbReference type="InterPro" id="IPR039424">
    <property type="entry name" value="SBP_5"/>
</dbReference>
<dbReference type="STRING" id="89524.SAMN05444370_13514"/>
<dbReference type="Proteomes" id="UP000198703">
    <property type="component" value="Unassembled WGS sequence"/>
</dbReference>
<comment type="subcellular location">
    <subcellularLocation>
        <location evidence="1">Periplasm</location>
    </subcellularLocation>
</comment>
<dbReference type="PIRSF" id="PIRSF002741">
    <property type="entry name" value="MppA"/>
    <property type="match status" value="1"/>
</dbReference>
<reference evidence="5 6" key="1">
    <citation type="submission" date="2016-10" db="EMBL/GenBank/DDBJ databases">
        <authorList>
            <person name="de Groot N.N."/>
        </authorList>
    </citation>
    <scope>NUCLEOTIDE SEQUENCE [LARGE SCALE GENOMIC DNA]</scope>
    <source>
        <strain evidence="5 6">DSM 15345</strain>
    </source>
</reference>
<dbReference type="OrthoDB" id="9803988at2"/>
<comment type="similarity">
    <text evidence="2">Belongs to the bacterial solute-binding protein 5 family.</text>
</comment>
<evidence type="ECO:0000256" key="3">
    <source>
        <dbReference type="ARBA" id="ARBA00022729"/>
    </source>
</evidence>
<dbReference type="Gene3D" id="3.40.190.10">
    <property type="entry name" value="Periplasmic binding protein-like II"/>
    <property type="match status" value="1"/>
</dbReference>
<name>A0A1H4G2S4_9RHOB</name>
<dbReference type="Pfam" id="PF00496">
    <property type="entry name" value="SBP_bac_5"/>
    <property type="match status" value="1"/>
</dbReference>
<dbReference type="InterPro" id="IPR006311">
    <property type="entry name" value="TAT_signal"/>
</dbReference>
<dbReference type="InterPro" id="IPR000914">
    <property type="entry name" value="SBP_5_dom"/>
</dbReference>
<evidence type="ECO:0000256" key="1">
    <source>
        <dbReference type="ARBA" id="ARBA00004418"/>
    </source>
</evidence>
<protein>
    <submittedName>
        <fullName evidence="5">Peptide/nickel transport system substrate-binding protein</fullName>
    </submittedName>
</protein>
<sequence>MLDRRDFLTGAAAILGVGALPPSARADSVENFVDGLIAGQSPKSGGVLTYGNPVPNWALGQSDRGAHPYFFMDIQTRGVWNALTWVDENLDVVPELAESYVSDETATVWEYKLREGVTFHDGREFTSEDAVASCRLHAHPELGGVGFFKQDIAQVEPMGRYGLRFHLTRPNVEFPHATAEYRAMMLPARENLAEMGYDGVGTGPFRLLEIDNKRQFRAERFEGYWMPGRPYLDGLNGVLAMGQNAINGYRAGQLDAILNADPGQFEQFREAGAEVRTAPSGDQFWLVLPKNMNLPWNDVRVRRAMSLAIDRPAVNRIVYADPDGWTGNDTHMNGVNREFLPRPVERDVAEARRLLAEAGHPDGIELPAIYYCPGYPEEPRLWAVVAESLKEAGIALDFAERPCDGFNPFVSAVNQPIGRPRRNLVGARNPAINLSRLSNLNPAEPGGWAGAGFERYNALLAQAAAETDAEKRLQIYHEMQRIAQEEVPGVMIGGRRTNVVHRPAFRNLRPHTQLWQGPRYETVWLDA</sequence>
<dbReference type="InterPro" id="IPR030678">
    <property type="entry name" value="Peptide/Ni-bd"/>
</dbReference>
<accession>A0A1H4G2S4</accession>
<dbReference type="PROSITE" id="PS51318">
    <property type="entry name" value="TAT"/>
    <property type="match status" value="1"/>
</dbReference>
<keyword evidence="6" id="KW-1185">Reference proteome</keyword>
<keyword evidence="3" id="KW-0732">Signal</keyword>
<dbReference type="PANTHER" id="PTHR30290:SF38">
    <property type="entry name" value="D,D-DIPEPTIDE-BINDING PERIPLASMIC PROTEIN DDPA-RELATED"/>
    <property type="match status" value="1"/>
</dbReference>
<gene>
    <name evidence="5" type="ORF">SAMN05444370_13514</name>
</gene>
<evidence type="ECO:0000313" key="5">
    <source>
        <dbReference type="EMBL" id="SEB03903.1"/>
    </source>
</evidence>
<dbReference type="Gene3D" id="3.10.105.10">
    <property type="entry name" value="Dipeptide-binding Protein, Domain 3"/>
    <property type="match status" value="1"/>
</dbReference>
<evidence type="ECO:0000256" key="2">
    <source>
        <dbReference type="ARBA" id="ARBA00005695"/>
    </source>
</evidence>
<dbReference type="PANTHER" id="PTHR30290">
    <property type="entry name" value="PERIPLASMIC BINDING COMPONENT OF ABC TRANSPORTER"/>
    <property type="match status" value="1"/>
</dbReference>
<evidence type="ECO:0000313" key="6">
    <source>
        <dbReference type="Proteomes" id="UP000198703"/>
    </source>
</evidence>
<dbReference type="EMBL" id="FNQM01000035">
    <property type="protein sequence ID" value="SEB03903.1"/>
    <property type="molecule type" value="Genomic_DNA"/>
</dbReference>
<dbReference type="GO" id="GO:0043190">
    <property type="term" value="C:ATP-binding cassette (ABC) transporter complex"/>
    <property type="evidence" value="ECO:0007669"/>
    <property type="project" value="InterPro"/>
</dbReference>
<dbReference type="SUPFAM" id="SSF53850">
    <property type="entry name" value="Periplasmic binding protein-like II"/>
    <property type="match status" value="1"/>
</dbReference>
<dbReference type="Gene3D" id="3.90.76.10">
    <property type="entry name" value="Dipeptide-binding Protein, Domain 1"/>
    <property type="match status" value="1"/>
</dbReference>
<dbReference type="GO" id="GO:0030288">
    <property type="term" value="C:outer membrane-bounded periplasmic space"/>
    <property type="evidence" value="ECO:0007669"/>
    <property type="project" value="UniProtKB-ARBA"/>
</dbReference>
<evidence type="ECO:0000259" key="4">
    <source>
        <dbReference type="Pfam" id="PF00496"/>
    </source>
</evidence>
<dbReference type="GO" id="GO:1904680">
    <property type="term" value="F:peptide transmembrane transporter activity"/>
    <property type="evidence" value="ECO:0007669"/>
    <property type="project" value="TreeGrafter"/>
</dbReference>
<dbReference type="GO" id="GO:0015833">
    <property type="term" value="P:peptide transport"/>
    <property type="evidence" value="ECO:0007669"/>
    <property type="project" value="TreeGrafter"/>
</dbReference>
<dbReference type="RefSeq" id="WP_093256575.1">
    <property type="nucleotide sequence ID" value="NZ_FNQM01000035.1"/>
</dbReference>
<feature type="domain" description="Solute-binding protein family 5" evidence="4">
    <location>
        <begin position="92"/>
        <end position="398"/>
    </location>
</feature>
<organism evidence="5 6">
    <name type="scientific">Rubrimonas cliftonensis</name>
    <dbReference type="NCBI Taxonomy" id="89524"/>
    <lineage>
        <taxon>Bacteria</taxon>
        <taxon>Pseudomonadati</taxon>
        <taxon>Pseudomonadota</taxon>
        <taxon>Alphaproteobacteria</taxon>
        <taxon>Rhodobacterales</taxon>
        <taxon>Paracoccaceae</taxon>
        <taxon>Rubrimonas</taxon>
    </lineage>
</organism>
<dbReference type="AlphaFoldDB" id="A0A1H4G2S4"/>